<gene>
    <name evidence="3" type="ORF">GOARA_048_00060</name>
</gene>
<protein>
    <recommendedName>
        <fullName evidence="2">Pyrrolo-quinoline quinone repeat domain-containing protein</fullName>
    </recommendedName>
</protein>
<dbReference type="AlphaFoldDB" id="G7H1S9"/>
<feature type="domain" description="Pyrrolo-quinoline quinone repeat" evidence="2">
    <location>
        <begin position="218"/>
        <end position="359"/>
    </location>
</feature>
<dbReference type="Proteomes" id="UP000035088">
    <property type="component" value="Unassembled WGS sequence"/>
</dbReference>
<dbReference type="InterPro" id="IPR002372">
    <property type="entry name" value="PQQ_rpt_dom"/>
</dbReference>
<evidence type="ECO:0000313" key="3">
    <source>
        <dbReference type="EMBL" id="GAB09804.1"/>
    </source>
</evidence>
<proteinExistence type="predicted"/>
<keyword evidence="1" id="KW-0812">Transmembrane</keyword>
<feature type="transmembrane region" description="Helical" evidence="1">
    <location>
        <begin position="34"/>
        <end position="55"/>
    </location>
</feature>
<dbReference type="SUPFAM" id="SSF50998">
    <property type="entry name" value="Quinoprotein alcohol dehydrogenase-like"/>
    <property type="match status" value="1"/>
</dbReference>
<feature type="transmembrane region" description="Helical" evidence="1">
    <location>
        <begin position="98"/>
        <end position="120"/>
    </location>
</feature>
<reference evidence="3 4" key="1">
    <citation type="submission" date="2011-11" db="EMBL/GenBank/DDBJ databases">
        <title>Whole genome shotgun sequence of Gordonia araii NBRC 100433.</title>
        <authorList>
            <person name="Yoshida Y."/>
            <person name="Hosoyama A."/>
            <person name="Tsuchikane K."/>
            <person name="Katsumata H."/>
            <person name="Yamazaki S."/>
            <person name="Fujita N."/>
        </authorList>
    </citation>
    <scope>NUCLEOTIDE SEQUENCE [LARGE SCALE GENOMIC DNA]</scope>
    <source>
        <strain evidence="3 4">NBRC 100433</strain>
    </source>
</reference>
<keyword evidence="4" id="KW-1185">Reference proteome</keyword>
<dbReference type="EMBL" id="BAEE01000048">
    <property type="protein sequence ID" value="GAB09804.1"/>
    <property type="molecule type" value="Genomic_DNA"/>
</dbReference>
<dbReference type="Pfam" id="PF13360">
    <property type="entry name" value="PQQ_2"/>
    <property type="match status" value="1"/>
</dbReference>
<dbReference type="InterPro" id="IPR011047">
    <property type="entry name" value="Quinoprotein_ADH-like_sf"/>
</dbReference>
<evidence type="ECO:0000259" key="2">
    <source>
        <dbReference type="Pfam" id="PF13360"/>
    </source>
</evidence>
<dbReference type="Gene3D" id="2.130.10.10">
    <property type="entry name" value="YVTN repeat-like/Quinoprotein amine dehydrogenase"/>
    <property type="match status" value="1"/>
</dbReference>
<evidence type="ECO:0000256" key="1">
    <source>
        <dbReference type="SAM" id="Phobius"/>
    </source>
</evidence>
<dbReference type="STRING" id="1073574.GOARA_048_00060"/>
<feature type="transmembrane region" description="Helical" evidence="1">
    <location>
        <begin position="67"/>
        <end position="86"/>
    </location>
</feature>
<comment type="caution">
    <text evidence="3">The sequence shown here is derived from an EMBL/GenBank/DDBJ whole genome shotgun (WGS) entry which is preliminary data.</text>
</comment>
<keyword evidence="1" id="KW-0472">Membrane</keyword>
<dbReference type="RefSeq" id="WP_007321879.1">
    <property type="nucleotide sequence ID" value="NZ_BAEE01000048.1"/>
</dbReference>
<dbReference type="InterPro" id="IPR015943">
    <property type="entry name" value="WD40/YVTN_repeat-like_dom_sf"/>
</dbReference>
<feature type="transmembrane region" description="Helical" evidence="1">
    <location>
        <begin position="132"/>
        <end position="152"/>
    </location>
</feature>
<accession>G7H1S9</accession>
<sequence>MGLLVGSMLLATASLCRSGALDQYRNSSFGDARTLVGLSLLLIAGLGLAAILVALARRRRPYVRTAALAILLFGGLVMATVAAYSGMLQARTLRGEGYALALQSFWFLVGALPFAVVGIGTRFVSSPDGRTGPLAAGAVALVIPIAVAVAMARPWQADPHSQNLAIEKIDVRPVTVGVPNKIETDVPGGFSALPPDDSRRRDDPIPVGPGYYAAGAVYNGDNGKLRWRLKMDEYSYTVVVVPNAGLVVVNYPAHGDDPRSNAIDAATGDVRWENDNLVRVWDGMYRPAWATAADHLLSITEDGRTVQAISPRDGTTTWRHDIGRDQSIWVVATHPQLMLGIVGPDKVQQTLTLDAQTGKRLSAEPGLHIDRFWHRYAPAPLAAEFRKNPDDAARSAIINARTRKAVLPLGEQPDGTRVSLTTCDGNGDCLIARSKGGKRTTPYYRTTVVSLTRSHPDIEVRRATSDPKSPLWLRDQIVWVDDGSPASGGKNAIVATDRRTGQMTVRIPTPGPVYDLLPVAGSVLAVGPNGQIVARLDGVPR</sequence>
<name>G7H1S9_9ACTN</name>
<organism evidence="3 4">
    <name type="scientific">Gordonia araii NBRC 100433</name>
    <dbReference type="NCBI Taxonomy" id="1073574"/>
    <lineage>
        <taxon>Bacteria</taxon>
        <taxon>Bacillati</taxon>
        <taxon>Actinomycetota</taxon>
        <taxon>Actinomycetes</taxon>
        <taxon>Mycobacteriales</taxon>
        <taxon>Gordoniaceae</taxon>
        <taxon>Gordonia</taxon>
    </lineage>
</organism>
<evidence type="ECO:0000313" key="4">
    <source>
        <dbReference type="Proteomes" id="UP000035088"/>
    </source>
</evidence>
<keyword evidence="1" id="KW-1133">Transmembrane helix</keyword>